<evidence type="ECO:0000313" key="1">
    <source>
        <dbReference type="EMBL" id="ETK01890.1"/>
    </source>
</evidence>
<organism evidence="1 2">
    <name type="scientific">Tannerella sp. oral taxon BU063 isolate Cell 2</name>
    <dbReference type="NCBI Taxonomy" id="1411148"/>
    <lineage>
        <taxon>Bacteria</taxon>
        <taxon>Pseudomonadati</taxon>
        <taxon>Bacteroidota</taxon>
        <taxon>Bacteroidia</taxon>
        <taxon>Bacteroidales</taxon>
        <taxon>Tannerellaceae</taxon>
        <taxon>Tannerella</taxon>
    </lineage>
</organism>
<accession>W2C3Z7</accession>
<dbReference type="EMBL" id="AYUF01000429">
    <property type="protein sequence ID" value="ETK01890.1"/>
    <property type="molecule type" value="Genomic_DNA"/>
</dbReference>
<dbReference type="Proteomes" id="UP000018837">
    <property type="component" value="Unassembled WGS sequence"/>
</dbReference>
<gene>
    <name evidence="1" type="ORF">N425_07490</name>
</gene>
<protein>
    <submittedName>
        <fullName evidence="1">Uncharacterized protein</fullName>
    </submittedName>
</protein>
<comment type="caution">
    <text evidence="1">The sequence shown here is derived from an EMBL/GenBank/DDBJ whole genome shotgun (WGS) entry which is preliminary data.</text>
</comment>
<reference evidence="1 2" key="1">
    <citation type="submission" date="2013-11" db="EMBL/GenBank/DDBJ databases">
        <title>Single cell genomics of uncultured Tannerella BU063 (oral taxon 286).</title>
        <authorList>
            <person name="Beall C.J."/>
            <person name="Campbell A.G."/>
            <person name="Griffen A.L."/>
            <person name="Podar M."/>
            <person name="Leys E.J."/>
        </authorList>
    </citation>
    <scope>NUCLEOTIDE SEQUENCE [LARGE SCALE GENOMIC DNA]</scope>
    <source>
        <strain evidence="1">Cell 2</strain>
    </source>
</reference>
<dbReference type="AlphaFoldDB" id="W2C3Z7"/>
<sequence length="45" mass="5381">MKLGEYFLHVKLRWEAWEILIMLLKNQGRLDAQDGWDVVRIIAVL</sequence>
<proteinExistence type="predicted"/>
<name>W2C3Z7_9BACT</name>
<evidence type="ECO:0000313" key="2">
    <source>
        <dbReference type="Proteomes" id="UP000018837"/>
    </source>
</evidence>